<dbReference type="EMBL" id="CP012673">
    <property type="protein sequence ID" value="AUX47156.1"/>
    <property type="molecule type" value="Genomic_DNA"/>
</dbReference>
<name>A0A2L0F6G0_SORCE</name>
<sequence>MILAASAALACAPRWEGTREREPDAVPTTGGGEGGADGLPDAMLYGWTAGAPEDRGIYELPRWLTLESPTPDKTVQIGERAVVSGIPADVARARRVGEDSPWGLSLEGARENRIPFSTPTLPLWRLYHEASLEEAPGPDGAMSAGRVSDVDAEQASAAYVPVSGAVDSSSTVSGWVGDVSGEDGELAWIRVSTFDEDTQSGASTKVLAPARAWRRIDFTGAEVERAGNLFAYPAAGEAARSGAASFAFLSLESARYPSSAIPTAGAARTREADVLYANNAEWLIWKGWIKASIEFAPNYASGEQLADHDLLYIDAGNRVSLRASDGAIAMTITGARGSATLATEPLSWKREQTFKVDVLSSPTGLSLDVVIEGGEEISVVEPAAVGAVPVPESGRIHLLGAPEGSQECADLRGVAFYEVR</sequence>
<evidence type="ECO:0000313" key="2">
    <source>
        <dbReference type="EMBL" id="AUX47156.1"/>
    </source>
</evidence>
<organism evidence="2 3">
    <name type="scientific">Sorangium cellulosum</name>
    <name type="common">Polyangium cellulosum</name>
    <dbReference type="NCBI Taxonomy" id="56"/>
    <lineage>
        <taxon>Bacteria</taxon>
        <taxon>Pseudomonadati</taxon>
        <taxon>Myxococcota</taxon>
        <taxon>Polyangia</taxon>
        <taxon>Polyangiales</taxon>
        <taxon>Polyangiaceae</taxon>
        <taxon>Sorangium</taxon>
    </lineage>
</organism>
<evidence type="ECO:0000256" key="1">
    <source>
        <dbReference type="SAM" id="MobiDB-lite"/>
    </source>
</evidence>
<feature type="region of interest" description="Disordered" evidence="1">
    <location>
        <begin position="15"/>
        <end position="37"/>
    </location>
</feature>
<dbReference type="Proteomes" id="UP000238348">
    <property type="component" value="Chromosome"/>
</dbReference>
<proteinExistence type="predicted"/>
<reference evidence="2 3" key="1">
    <citation type="submission" date="2015-09" db="EMBL/GenBank/DDBJ databases">
        <title>Sorangium comparison.</title>
        <authorList>
            <person name="Zaburannyi N."/>
            <person name="Bunk B."/>
            <person name="Overmann J."/>
            <person name="Mueller R."/>
        </authorList>
    </citation>
    <scope>NUCLEOTIDE SEQUENCE [LARGE SCALE GENOMIC DNA]</scope>
    <source>
        <strain evidence="2 3">So ce26</strain>
    </source>
</reference>
<evidence type="ECO:0000313" key="3">
    <source>
        <dbReference type="Proteomes" id="UP000238348"/>
    </source>
</evidence>
<dbReference type="AlphaFoldDB" id="A0A2L0F6G0"/>
<gene>
    <name evidence="2" type="ORF">SOCE26_086680</name>
</gene>
<dbReference type="RefSeq" id="WP_104985218.1">
    <property type="nucleotide sequence ID" value="NZ_CP012673.1"/>
</dbReference>
<dbReference type="OrthoDB" id="5498566at2"/>
<protein>
    <submittedName>
        <fullName evidence="2">Uncharacterized protein</fullName>
    </submittedName>
</protein>
<accession>A0A2L0F6G0</accession>